<accession>A0A7J6S4T0</accession>
<dbReference type="Proteomes" id="UP000553632">
    <property type="component" value="Unassembled WGS sequence"/>
</dbReference>
<dbReference type="AlphaFoldDB" id="A0A7J6S4T0"/>
<dbReference type="GO" id="GO:0004555">
    <property type="term" value="F:alpha,alpha-trehalase activity"/>
    <property type="evidence" value="ECO:0007669"/>
    <property type="project" value="UniProtKB-EC"/>
</dbReference>
<dbReference type="InterPro" id="IPR018232">
    <property type="entry name" value="Glyco_hydro_37_CS"/>
</dbReference>
<keyword evidence="3 4" id="KW-0326">Glycosidase</keyword>
<dbReference type="PRINTS" id="PR00744">
    <property type="entry name" value="GLHYDRLASE37"/>
</dbReference>
<dbReference type="PANTHER" id="PTHR23403">
    <property type="entry name" value="TREHALASE"/>
    <property type="match status" value="1"/>
</dbReference>
<dbReference type="GO" id="GO:0005993">
    <property type="term" value="P:trehalose catabolic process"/>
    <property type="evidence" value="ECO:0007669"/>
    <property type="project" value="TreeGrafter"/>
</dbReference>
<comment type="caution">
    <text evidence="5">The sequence shown here is derived from an EMBL/GenBank/DDBJ whole genome shotgun (WGS) entry which is preliminary data.</text>
</comment>
<dbReference type="InterPro" id="IPR012341">
    <property type="entry name" value="6hp_glycosidase-like_sf"/>
</dbReference>
<dbReference type="InterPro" id="IPR001661">
    <property type="entry name" value="Glyco_hydro_37"/>
</dbReference>
<dbReference type="SUPFAM" id="SSF48208">
    <property type="entry name" value="Six-hairpin glycosidases"/>
    <property type="match status" value="1"/>
</dbReference>
<dbReference type="EMBL" id="JABANO010020763">
    <property type="protein sequence ID" value="KAF4727944.1"/>
    <property type="molecule type" value="Genomic_DNA"/>
</dbReference>
<dbReference type="Gene3D" id="1.50.10.10">
    <property type="match status" value="1"/>
</dbReference>
<dbReference type="PROSITE" id="PS00928">
    <property type="entry name" value="TREHALASE_2"/>
    <property type="match status" value="1"/>
</dbReference>
<evidence type="ECO:0000256" key="2">
    <source>
        <dbReference type="ARBA" id="ARBA00022801"/>
    </source>
</evidence>
<dbReference type="EC" id="3.2.1.28" evidence="4"/>
<comment type="similarity">
    <text evidence="1 4">Belongs to the glycosyl hydrolase 37 family.</text>
</comment>
<keyword evidence="6" id="KW-1185">Reference proteome</keyword>
<evidence type="ECO:0000313" key="5">
    <source>
        <dbReference type="EMBL" id="KAF4727944.1"/>
    </source>
</evidence>
<gene>
    <name evidence="5" type="primary">NTH1_8</name>
    <name evidence="5" type="ORF">FOZ63_026284</name>
</gene>
<evidence type="ECO:0000256" key="4">
    <source>
        <dbReference type="RuleBase" id="RU361180"/>
    </source>
</evidence>
<evidence type="ECO:0000256" key="1">
    <source>
        <dbReference type="ARBA" id="ARBA00005615"/>
    </source>
</evidence>
<keyword evidence="2 4" id="KW-0378">Hydrolase</keyword>
<reference evidence="5 6" key="1">
    <citation type="submission" date="2020-04" db="EMBL/GenBank/DDBJ databases">
        <title>Perkinsus olseni comparative genomics.</title>
        <authorList>
            <person name="Bogema D.R."/>
        </authorList>
    </citation>
    <scope>NUCLEOTIDE SEQUENCE [LARGE SCALE GENOMIC DNA]</scope>
    <source>
        <strain evidence="5 6">ATCC PRA-207</strain>
    </source>
</reference>
<dbReference type="InterPro" id="IPR008928">
    <property type="entry name" value="6-hairpin_glycosidase_sf"/>
</dbReference>
<organism evidence="5 6">
    <name type="scientific">Perkinsus olseni</name>
    <name type="common">Perkinsus atlanticus</name>
    <dbReference type="NCBI Taxonomy" id="32597"/>
    <lineage>
        <taxon>Eukaryota</taxon>
        <taxon>Sar</taxon>
        <taxon>Alveolata</taxon>
        <taxon>Perkinsozoa</taxon>
        <taxon>Perkinsea</taxon>
        <taxon>Perkinsida</taxon>
        <taxon>Perkinsidae</taxon>
        <taxon>Perkinsus</taxon>
    </lineage>
</organism>
<evidence type="ECO:0000313" key="6">
    <source>
        <dbReference type="Proteomes" id="UP000553632"/>
    </source>
</evidence>
<name>A0A7J6S4T0_PEROL</name>
<dbReference type="PANTHER" id="PTHR23403:SF6">
    <property type="entry name" value="CYTOSOLIC NEUTRAL TREHALASE-RELATED"/>
    <property type="match status" value="1"/>
</dbReference>
<protein>
    <recommendedName>
        <fullName evidence="4">Trehalase</fullName>
        <ecNumber evidence="4">3.2.1.28</ecNumber>
    </recommendedName>
    <alternativeName>
        <fullName evidence="4">Alpha-trehalose glucohydrolase</fullName>
    </alternativeName>
</protein>
<comment type="catalytic activity">
    <reaction evidence="4">
        <text>alpha,alpha-trehalose + H2O = alpha-D-glucose + beta-D-glucose</text>
        <dbReference type="Rhea" id="RHEA:32675"/>
        <dbReference type="ChEBI" id="CHEBI:15377"/>
        <dbReference type="ChEBI" id="CHEBI:15903"/>
        <dbReference type="ChEBI" id="CHEBI:16551"/>
        <dbReference type="ChEBI" id="CHEBI:17925"/>
        <dbReference type="EC" id="3.2.1.28"/>
    </reaction>
</comment>
<evidence type="ECO:0000256" key="3">
    <source>
        <dbReference type="ARBA" id="ARBA00023295"/>
    </source>
</evidence>
<sequence length="523" mass="58482">MVEEPLETLRHTIALRAWPSLVRQMGPEADKIIRCLVDSKVKSNRADGNPLLFVPKADFPVYQEALKNSAVEVKPFPGIPTTTKDFEEMDSGLLALEYGSSYMVPGARFNEMYGWDSYFITLGLVNSSTPPNPELLHVAVSMLKNHIYQVENYGKVLNANRSYFLNRAQPPLLSSTLMLLLPYIKDDDKLVTRATAAVVKEYDTVWRSAPRYDSITGLSKYGGSPAARCRAVEPGHYDWMLTLQGNDLERAVQSDMAVRESGHDTTARLSRYDACDMGTVDLNCILYKIEKDMSVLHEPSRDWAALAESRKLTILRLMYIPERSSFFDYNTRNGQVDTSFLSVTGLAYPLWCGLVDDNRSLSNEIVNTLMTNLAQDGGVVSDDLKNNVKGFTGQWDWPAGWAPHQMITWMGLMRLGYLTQARELASRWARLCLKTFQVYDCLPEKFDVVHCTSRIDVEYGNQCSEKGEYFGWTVASVEMALQSVLTADDIAKINHDFANSCGAENPTGGAARPTCAGESVNSE</sequence>
<proteinExistence type="inferred from homology"/>
<dbReference type="Pfam" id="PF01204">
    <property type="entry name" value="Trehalase"/>
    <property type="match status" value="2"/>
</dbReference>